<keyword evidence="3 11" id="KW-0489">Methyltransferase</keyword>
<dbReference type="InterPro" id="IPR023267">
    <property type="entry name" value="RCMT"/>
</dbReference>
<dbReference type="GO" id="GO:0003723">
    <property type="term" value="F:RNA binding"/>
    <property type="evidence" value="ECO:0007669"/>
    <property type="project" value="UniProtKB-UniRule"/>
</dbReference>
<feature type="binding site" evidence="11">
    <location>
        <position position="319"/>
    </location>
    <ligand>
        <name>S-adenosyl-L-methionine</name>
        <dbReference type="ChEBI" id="CHEBI:59789"/>
    </ligand>
</feature>
<keyword evidence="14" id="KW-1185">Reference proteome</keyword>
<keyword evidence="2" id="KW-0698">rRNA processing</keyword>
<dbReference type="InterPro" id="IPR001678">
    <property type="entry name" value="MeTrfase_RsmB-F_NOP2_dom"/>
</dbReference>
<keyword evidence="7" id="KW-0809">Transit peptide</keyword>
<dbReference type="Proteomes" id="UP000015104">
    <property type="component" value="Unassembled WGS sequence"/>
</dbReference>
<dbReference type="GO" id="GO:0005762">
    <property type="term" value="C:mitochondrial large ribosomal subunit"/>
    <property type="evidence" value="ECO:0007669"/>
    <property type="project" value="TreeGrafter"/>
</dbReference>
<dbReference type="Gene3D" id="6.20.240.40">
    <property type="match status" value="1"/>
</dbReference>
<dbReference type="EnsemblMetazoa" id="tetur24g01590.1">
    <property type="protein sequence ID" value="tetur24g01590.1"/>
    <property type="gene ID" value="tetur24g01590"/>
</dbReference>
<dbReference type="KEGG" id="tut:107367996"/>
<protein>
    <recommendedName>
        <fullName evidence="9">NOL1/NOP2/Sun domain family member 4</fullName>
    </recommendedName>
</protein>
<evidence type="ECO:0000256" key="7">
    <source>
        <dbReference type="ARBA" id="ARBA00022946"/>
    </source>
</evidence>
<accession>T1KWG8</accession>
<keyword evidence="8" id="KW-0496">Mitochondrion</keyword>
<evidence type="ECO:0000256" key="8">
    <source>
        <dbReference type="ARBA" id="ARBA00023128"/>
    </source>
</evidence>
<evidence type="ECO:0000256" key="6">
    <source>
        <dbReference type="ARBA" id="ARBA00022884"/>
    </source>
</evidence>
<gene>
    <name evidence="13" type="primary">107367996</name>
</gene>
<evidence type="ECO:0000256" key="1">
    <source>
        <dbReference type="ARBA" id="ARBA00004173"/>
    </source>
</evidence>
<sequence length="496" mass="57070">MFIFKNLTYRNCKLSYTKCLRLYTQGPGEKWLNLRNKKFPKDYALQHFDSFYPNVYAEKWLSSRIAMHWPNKYVAVVNPFVKDPDEIGASFLINGATELSHFYSKYKKHYERQKLRKKMLEDKKAAKLDQIAKERGVDVSEIETDIEVSDISDAELDGNLSAISDPENILEMFQTDIESLKDKEGFMENLSSNIDLNDFIPSTEMRYEENVTDKDTYYRFYDTSREVNVERVEAPELEFPETPKIFSFPRQSLESFPSPDETDYQGMMEYFLIDAAAVLPVLALDIQVNDRVADLCAAPGGKTLLMLSTLRPSFLFACDPSNEFFPLLEQKVKEFFPKSDALASTYHLEHCAAEDIDLESVFDKVLVDVPSTNDRLAIQDNHDNLFKSSNLSDRIELPNKQKSILLRGLQLLKPGGSLVYTTNTLSPIQNDGVIHMSLHEMSETSDMVFNIMELKEALRPLRGLYRFHTFNYGIQVLPSIINNCGPIYICKIKRVK</sequence>
<evidence type="ECO:0000256" key="5">
    <source>
        <dbReference type="ARBA" id="ARBA00022691"/>
    </source>
</evidence>
<feature type="binding site" evidence="11">
    <location>
        <position position="368"/>
    </location>
    <ligand>
        <name>S-adenosyl-L-methionine</name>
        <dbReference type="ChEBI" id="CHEBI:59789"/>
    </ligand>
</feature>
<evidence type="ECO:0000256" key="3">
    <source>
        <dbReference type="ARBA" id="ARBA00022603"/>
    </source>
</evidence>
<feature type="binding site" evidence="11">
    <location>
        <begin position="296"/>
        <end position="302"/>
    </location>
    <ligand>
        <name>S-adenosyl-L-methionine</name>
        <dbReference type="ChEBI" id="CHEBI:59789"/>
    </ligand>
</feature>
<dbReference type="CDD" id="cd02440">
    <property type="entry name" value="AdoMet_MTases"/>
    <property type="match status" value="1"/>
</dbReference>
<dbReference type="InterPro" id="IPR029063">
    <property type="entry name" value="SAM-dependent_MTases_sf"/>
</dbReference>
<comment type="similarity">
    <text evidence="11">Belongs to the class I-like SAM-binding methyltransferase superfamily. RsmB/NOP family.</text>
</comment>
<reference evidence="14" key="1">
    <citation type="submission" date="2011-08" db="EMBL/GenBank/DDBJ databases">
        <authorList>
            <person name="Rombauts S."/>
        </authorList>
    </citation>
    <scope>NUCLEOTIDE SEQUENCE</scope>
    <source>
        <strain evidence="14">London</strain>
    </source>
</reference>
<dbReference type="STRING" id="32264.T1KWG8"/>
<dbReference type="eggNOG" id="KOG2198">
    <property type="taxonomic scope" value="Eukaryota"/>
</dbReference>
<evidence type="ECO:0000256" key="9">
    <source>
        <dbReference type="ARBA" id="ARBA00042050"/>
    </source>
</evidence>
<evidence type="ECO:0000256" key="11">
    <source>
        <dbReference type="PROSITE-ProRule" id="PRU01023"/>
    </source>
</evidence>
<dbReference type="SUPFAM" id="SSF53335">
    <property type="entry name" value="S-adenosyl-L-methionine-dependent methyltransferases"/>
    <property type="match status" value="1"/>
</dbReference>
<dbReference type="PROSITE" id="PS51686">
    <property type="entry name" value="SAM_MT_RSMB_NOP"/>
    <property type="match status" value="1"/>
</dbReference>
<dbReference type="GO" id="GO:0031167">
    <property type="term" value="P:rRNA methylation"/>
    <property type="evidence" value="ECO:0007669"/>
    <property type="project" value="TreeGrafter"/>
</dbReference>
<dbReference type="PANTHER" id="PTHR22808">
    <property type="entry name" value="NCL1 YEAST -RELATED NOL1/NOP2/FMU SUN DOMAIN-CONTAINING"/>
    <property type="match status" value="1"/>
</dbReference>
<dbReference type="PRINTS" id="PR02008">
    <property type="entry name" value="RCMTFAMILY"/>
</dbReference>
<evidence type="ECO:0000259" key="12">
    <source>
        <dbReference type="PROSITE" id="PS51686"/>
    </source>
</evidence>
<dbReference type="EMBL" id="CAEY01000644">
    <property type="status" value="NOT_ANNOTATED_CDS"/>
    <property type="molecule type" value="Genomic_DNA"/>
</dbReference>
<evidence type="ECO:0000256" key="10">
    <source>
        <dbReference type="ARBA" id="ARBA00049302"/>
    </source>
</evidence>
<keyword evidence="5 11" id="KW-0949">S-adenosyl-L-methionine</keyword>
<name>T1KWG8_TETUR</name>
<dbReference type="AlphaFoldDB" id="T1KWG8"/>
<comment type="catalytic activity">
    <reaction evidence="10">
        <text>a cytidine in rRNA + S-adenosyl-L-methionine = a 5-methylcytidine in rRNA + S-adenosyl-L-homocysteine + H(+)</text>
        <dbReference type="Rhea" id="RHEA:61484"/>
        <dbReference type="Rhea" id="RHEA-COMP:15836"/>
        <dbReference type="Rhea" id="RHEA-COMP:15837"/>
        <dbReference type="ChEBI" id="CHEBI:15378"/>
        <dbReference type="ChEBI" id="CHEBI:57856"/>
        <dbReference type="ChEBI" id="CHEBI:59789"/>
        <dbReference type="ChEBI" id="CHEBI:74483"/>
        <dbReference type="ChEBI" id="CHEBI:82748"/>
    </reaction>
</comment>
<dbReference type="InterPro" id="IPR049560">
    <property type="entry name" value="MeTrfase_RsmB-F_NOP2_cat"/>
</dbReference>
<dbReference type="OrthoDB" id="8020218at2759"/>
<evidence type="ECO:0000313" key="14">
    <source>
        <dbReference type="Proteomes" id="UP000015104"/>
    </source>
</evidence>
<comment type="caution">
    <text evidence="11">Lacks conserved residue(s) required for the propagation of feature annotation.</text>
</comment>
<evidence type="ECO:0000256" key="4">
    <source>
        <dbReference type="ARBA" id="ARBA00022679"/>
    </source>
</evidence>
<comment type="subcellular location">
    <subcellularLocation>
        <location evidence="1">Mitochondrion</location>
    </subcellularLocation>
</comment>
<dbReference type="Gene3D" id="3.40.50.150">
    <property type="entry name" value="Vaccinia Virus protein VP39"/>
    <property type="match status" value="1"/>
</dbReference>
<proteinExistence type="inferred from homology"/>
<feature type="domain" description="SAM-dependent MTase RsmB/NOP-type" evidence="12">
    <location>
        <begin position="193"/>
        <end position="495"/>
    </location>
</feature>
<dbReference type="HOGENOM" id="CLU_041061_2_0_1"/>
<dbReference type="OMA" id="MVNNFGD"/>
<keyword evidence="4 11" id="KW-0808">Transferase</keyword>
<keyword evidence="6 11" id="KW-0694">RNA-binding</keyword>
<dbReference type="PANTHER" id="PTHR22808:SF3">
    <property type="entry name" value="5-METHYLCYTOSINE RRNA METHYLTRANSFERASE NSUN4"/>
    <property type="match status" value="1"/>
</dbReference>
<reference evidence="13" key="2">
    <citation type="submission" date="2015-06" db="UniProtKB">
        <authorList>
            <consortium name="EnsemblMetazoa"/>
        </authorList>
    </citation>
    <scope>IDENTIFICATION</scope>
</reference>
<dbReference type="Pfam" id="PF01189">
    <property type="entry name" value="Methyltr_RsmB-F"/>
    <property type="match status" value="1"/>
</dbReference>
<organism evidence="13 14">
    <name type="scientific">Tetranychus urticae</name>
    <name type="common">Two-spotted spider mite</name>
    <dbReference type="NCBI Taxonomy" id="32264"/>
    <lineage>
        <taxon>Eukaryota</taxon>
        <taxon>Metazoa</taxon>
        <taxon>Ecdysozoa</taxon>
        <taxon>Arthropoda</taxon>
        <taxon>Chelicerata</taxon>
        <taxon>Arachnida</taxon>
        <taxon>Acari</taxon>
        <taxon>Acariformes</taxon>
        <taxon>Trombidiformes</taxon>
        <taxon>Prostigmata</taxon>
        <taxon>Eleutherengona</taxon>
        <taxon>Raphignathae</taxon>
        <taxon>Tetranychoidea</taxon>
        <taxon>Tetranychidae</taxon>
        <taxon>Tetranychus</taxon>
    </lineage>
</organism>
<dbReference type="GO" id="GO:0008173">
    <property type="term" value="F:RNA methyltransferase activity"/>
    <property type="evidence" value="ECO:0007669"/>
    <property type="project" value="InterPro"/>
</dbReference>
<evidence type="ECO:0000313" key="13">
    <source>
        <dbReference type="EnsemblMetazoa" id="tetur24g01590.1"/>
    </source>
</evidence>
<evidence type="ECO:0000256" key="2">
    <source>
        <dbReference type="ARBA" id="ARBA00022552"/>
    </source>
</evidence>